<dbReference type="InterPro" id="IPR005133">
    <property type="entry name" value="PhaG_MnhG_YufB"/>
</dbReference>
<feature type="transmembrane region" description="Helical" evidence="1">
    <location>
        <begin position="6"/>
        <end position="25"/>
    </location>
</feature>
<dbReference type="NCBIfam" id="TIGR01300">
    <property type="entry name" value="CPA3_mnhG_phaG"/>
    <property type="match status" value="1"/>
</dbReference>
<name>A0A934R9K1_9BACT</name>
<proteinExistence type="predicted"/>
<keyword evidence="3" id="KW-1185">Reference proteome</keyword>
<accession>A0A934R9K1</accession>
<dbReference type="PANTHER" id="PTHR34703:SF1">
    <property type="entry name" value="ANTIPORTER SUBUNIT MNHG2-RELATED"/>
    <property type="match status" value="1"/>
</dbReference>
<protein>
    <submittedName>
        <fullName evidence="2">Monovalent cation/H(+) antiporter subunit G</fullName>
    </submittedName>
</protein>
<dbReference type="AlphaFoldDB" id="A0A934R9K1"/>
<dbReference type="EMBL" id="JAENII010000003">
    <property type="protein sequence ID" value="MBK1826508.1"/>
    <property type="molecule type" value="Genomic_DNA"/>
</dbReference>
<keyword evidence="1" id="KW-0472">Membrane</keyword>
<evidence type="ECO:0000313" key="3">
    <source>
        <dbReference type="Proteomes" id="UP000658278"/>
    </source>
</evidence>
<dbReference type="RefSeq" id="WP_200277531.1">
    <property type="nucleotide sequence ID" value="NZ_JAENII010000003.1"/>
</dbReference>
<dbReference type="Proteomes" id="UP000658278">
    <property type="component" value="Unassembled WGS sequence"/>
</dbReference>
<evidence type="ECO:0000256" key="1">
    <source>
        <dbReference type="SAM" id="Phobius"/>
    </source>
</evidence>
<dbReference type="PANTHER" id="PTHR34703">
    <property type="entry name" value="ANTIPORTER SUBUNIT MNHG2-RELATED"/>
    <property type="match status" value="1"/>
</dbReference>
<organism evidence="2 3">
    <name type="scientific">Haloferula rosea</name>
    <dbReference type="NCBI Taxonomy" id="490093"/>
    <lineage>
        <taxon>Bacteria</taxon>
        <taxon>Pseudomonadati</taxon>
        <taxon>Verrucomicrobiota</taxon>
        <taxon>Verrucomicrobiia</taxon>
        <taxon>Verrucomicrobiales</taxon>
        <taxon>Verrucomicrobiaceae</taxon>
        <taxon>Haloferula</taxon>
    </lineage>
</organism>
<gene>
    <name evidence="2" type="ORF">JIN81_05725</name>
</gene>
<sequence>MITILASILLLAGCFFCLLSAVGCLRMKDTYARMHVATKAVAFGGTMIVVSHAMIHPQPASFIFGMLIIGFFYMTLPLAGHVLGRTTYRRGIEPAKPFVVDESGDLLQRHR</sequence>
<evidence type="ECO:0000313" key="2">
    <source>
        <dbReference type="EMBL" id="MBK1826508.1"/>
    </source>
</evidence>
<dbReference type="GO" id="GO:0015385">
    <property type="term" value="F:sodium:proton antiporter activity"/>
    <property type="evidence" value="ECO:0007669"/>
    <property type="project" value="TreeGrafter"/>
</dbReference>
<feature type="transmembrane region" description="Helical" evidence="1">
    <location>
        <begin position="37"/>
        <end position="55"/>
    </location>
</feature>
<feature type="transmembrane region" description="Helical" evidence="1">
    <location>
        <begin position="61"/>
        <end position="83"/>
    </location>
</feature>
<keyword evidence="1" id="KW-1133">Transmembrane helix</keyword>
<keyword evidence="1" id="KW-0812">Transmembrane</keyword>
<dbReference type="Pfam" id="PF03334">
    <property type="entry name" value="PhaG_MnhG_YufB"/>
    <property type="match status" value="1"/>
</dbReference>
<comment type="caution">
    <text evidence="2">The sequence shown here is derived from an EMBL/GenBank/DDBJ whole genome shotgun (WGS) entry which is preliminary data.</text>
</comment>
<reference evidence="2" key="1">
    <citation type="submission" date="2021-01" db="EMBL/GenBank/DDBJ databases">
        <title>Modified the classification status of verrucomicrobia.</title>
        <authorList>
            <person name="Feng X."/>
        </authorList>
    </citation>
    <scope>NUCLEOTIDE SEQUENCE</scope>
    <source>
        <strain evidence="2">KCTC 22201</strain>
    </source>
</reference>